<accession>A0A0A9HZU9</accession>
<dbReference type="EMBL" id="GBRH01159453">
    <property type="protein sequence ID" value="JAE38443.1"/>
    <property type="molecule type" value="Transcribed_RNA"/>
</dbReference>
<dbReference type="AlphaFoldDB" id="A0A0A9HZU9"/>
<name>A0A0A9HZU9_ARUDO</name>
<reference evidence="1" key="2">
    <citation type="journal article" date="2015" name="Data Brief">
        <title>Shoot transcriptome of the giant reed, Arundo donax.</title>
        <authorList>
            <person name="Barrero R.A."/>
            <person name="Guerrero F.D."/>
            <person name="Moolhuijzen P."/>
            <person name="Goolsby J.A."/>
            <person name="Tidwell J."/>
            <person name="Bellgard S.E."/>
            <person name="Bellgard M.I."/>
        </authorList>
    </citation>
    <scope>NUCLEOTIDE SEQUENCE</scope>
    <source>
        <tissue evidence="1">Shoot tissue taken approximately 20 cm above the soil surface</tissue>
    </source>
</reference>
<organism evidence="1">
    <name type="scientific">Arundo donax</name>
    <name type="common">Giant reed</name>
    <name type="synonym">Donax arundinaceus</name>
    <dbReference type="NCBI Taxonomy" id="35708"/>
    <lineage>
        <taxon>Eukaryota</taxon>
        <taxon>Viridiplantae</taxon>
        <taxon>Streptophyta</taxon>
        <taxon>Embryophyta</taxon>
        <taxon>Tracheophyta</taxon>
        <taxon>Spermatophyta</taxon>
        <taxon>Magnoliopsida</taxon>
        <taxon>Liliopsida</taxon>
        <taxon>Poales</taxon>
        <taxon>Poaceae</taxon>
        <taxon>PACMAD clade</taxon>
        <taxon>Arundinoideae</taxon>
        <taxon>Arundineae</taxon>
        <taxon>Arundo</taxon>
    </lineage>
</organism>
<protein>
    <submittedName>
        <fullName evidence="1">Uncharacterized protein</fullName>
    </submittedName>
</protein>
<proteinExistence type="predicted"/>
<evidence type="ECO:0000313" key="1">
    <source>
        <dbReference type="EMBL" id="JAE38443.1"/>
    </source>
</evidence>
<sequence length="33" mass="3675">MFHSCIITHCPSSYHSFDCTGIFLLQVCGIQSV</sequence>
<reference evidence="1" key="1">
    <citation type="submission" date="2014-09" db="EMBL/GenBank/DDBJ databases">
        <authorList>
            <person name="Magalhaes I.L.F."/>
            <person name="Oliveira U."/>
            <person name="Santos F.R."/>
            <person name="Vidigal T.H.D.A."/>
            <person name="Brescovit A.D."/>
            <person name="Santos A.J."/>
        </authorList>
    </citation>
    <scope>NUCLEOTIDE SEQUENCE</scope>
    <source>
        <tissue evidence="1">Shoot tissue taken approximately 20 cm above the soil surface</tissue>
    </source>
</reference>